<evidence type="ECO:0000313" key="6">
    <source>
        <dbReference type="EMBL" id="NMA44500.1"/>
    </source>
</evidence>
<dbReference type="PANTHER" id="PTHR43132">
    <property type="entry name" value="ARSENICAL RESISTANCE OPERON REPRESSOR ARSR-RELATED"/>
    <property type="match status" value="1"/>
</dbReference>
<comment type="caution">
    <text evidence="6">The sequence shown here is derived from an EMBL/GenBank/DDBJ whole genome shotgun (WGS) entry which is preliminary data.</text>
</comment>
<dbReference type="InterPro" id="IPR036390">
    <property type="entry name" value="WH_DNA-bd_sf"/>
</dbReference>
<dbReference type="SUPFAM" id="SSF46785">
    <property type="entry name" value="Winged helix' DNA-binding domain"/>
    <property type="match status" value="1"/>
</dbReference>
<feature type="transmembrane region" description="Helical" evidence="4">
    <location>
        <begin position="179"/>
        <end position="199"/>
    </location>
</feature>
<proteinExistence type="predicted"/>
<dbReference type="InterPro" id="IPR036388">
    <property type="entry name" value="WH-like_DNA-bd_sf"/>
</dbReference>
<feature type="transmembrane region" description="Helical" evidence="4">
    <location>
        <begin position="94"/>
        <end position="113"/>
    </location>
</feature>
<dbReference type="PANTHER" id="PTHR43132:SF2">
    <property type="entry name" value="ARSENICAL RESISTANCE OPERON REPRESSOR ARSR-RELATED"/>
    <property type="match status" value="1"/>
</dbReference>
<evidence type="ECO:0000259" key="5">
    <source>
        <dbReference type="PROSITE" id="PS50987"/>
    </source>
</evidence>
<keyword evidence="2" id="KW-0238">DNA-binding</keyword>
<dbReference type="CDD" id="cd00090">
    <property type="entry name" value="HTH_ARSR"/>
    <property type="match status" value="1"/>
</dbReference>
<dbReference type="AlphaFoldDB" id="A0A7K4BZ12"/>
<evidence type="ECO:0000256" key="4">
    <source>
        <dbReference type="SAM" id="Phobius"/>
    </source>
</evidence>
<reference evidence="6 7" key="1">
    <citation type="journal article" date="2020" name="Biotechnol. Biofuels">
        <title>New insights from the biogas microbiome by comprehensive genome-resolved metagenomics of nearly 1600 species originating from multiple anaerobic digesters.</title>
        <authorList>
            <person name="Campanaro S."/>
            <person name="Treu L."/>
            <person name="Rodriguez-R L.M."/>
            <person name="Kovalovszki A."/>
            <person name="Ziels R.M."/>
            <person name="Maus I."/>
            <person name="Zhu X."/>
            <person name="Kougias P.G."/>
            <person name="Basile A."/>
            <person name="Luo G."/>
            <person name="Schluter A."/>
            <person name="Konstantinidis K.T."/>
            <person name="Angelidaki I."/>
        </authorList>
    </citation>
    <scope>NUCLEOTIDE SEQUENCE [LARGE SCALE GENOMIC DNA]</scope>
    <source>
        <strain evidence="6">AS22ysBPME_79</strain>
    </source>
</reference>
<sequence>MFEEKIILDDSSFKALSSESRVNILKNLNNRRMTLSELSKKLKLENSTIKEHCTILVNADLIKQIDEGRKWKYYELTNKGKNLIQPNLTEQIKVLVVLCLGAIIFGGILTLILQPEILFGESIYSNPTNIEMLTKSTIAPAMSENNFLIQDTYNDMTINDYGLREETIGQIENTVTKEFFILGITISIIFGIITGWVFAKKY</sequence>
<dbReference type="InterPro" id="IPR051011">
    <property type="entry name" value="Metal_resp_trans_reg"/>
</dbReference>
<dbReference type="PROSITE" id="PS50987">
    <property type="entry name" value="HTH_ARSR_2"/>
    <property type="match status" value="1"/>
</dbReference>
<protein>
    <submittedName>
        <fullName evidence="6">Winged helix-turn-helix transcriptional regulator</fullName>
    </submittedName>
</protein>
<dbReference type="InterPro" id="IPR011991">
    <property type="entry name" value="ArsR-like_HTH"/>
</dbReference>
<dbReference type="GO" id="GO:0003700">
    <property type="term" value="F:DNA-binding transcription factor activity"/>
    <property type="evidence" value="ECO:0007669"/>
    <property type="project" value="InterPro"/>
</dbReference>
<gene>
    <name evidence="6" type="ORF">GX950_01660</name>
</gene>
<dbReference type="Pfam" id="PF01022">
    <property type="entry name" value="HTH_5"/>
    <property type="match status" value="1"/>
</dbReference>
<evidence type="ECO:0000313" key="7">
    <source>
        <dbReference type="Proteomes" id="UP000526302"/>
    </source>
</evidence>
<keyword evidence="1" id="KW-0805">Transcription regulation</keyword>
<dbReference type="InterPro" id="IPR001845">
    <property type="entry name" value="HTH_ArsR_DNA-bd_dom"/>
</dbReference>
<keyword evidence="4" id="KW-0812">Transmembrane</keyword>
<dbReference type="SMART" id="SM00418">
    <property type="entry name" value="HTH_ARSR"/>
    <property type="match status" value="1"/>
</dbReference>
<dbReference type="Gene3D" id="1.10.10.10">
    <property type="entry name" value="Winged helix-like DNA-binding domain superfamily/Winged helix DNA-binding domain"/>
    <property type="match status" value="1"/>
</dbReference>
<dbReference type="Proteomes" id="UP000526302">
    <property type="component" value="Unassembled WGS sequence"/>
</dbReference>
<evidence type="ECO:0000256" key="3">
    <source>
        <dbReference type="ARBA" id="ARBA00023163"/>
    </source>
</evidence>
<evidence type="ECO:0000256" key="1">
    <source>
        <dbReference type="ARBA" id="ARBA00023015"/>
    </source>
</evidence>
<organism evidence="6 7">
    <name type="scientific">Candidatus Iainarchaeum sp</name>
    <dbReference type="NCBI Taxonomy" id="3101447"/>
    <lineage>
        <taxon>Archaea</taxon>
        <taxon>Candidatus Iainarchaeota</taxon>
        <taxon>Candidatus Iainarchaeia</taxon>
        <taxon>Candidatus Iainarchaeales</taxon>
        <taxon>Candidatus Iainarchaeaceae</taxon>
        <taxon>Candidatus Iainarchaeum</taxon>
    </lineage>
</organism>
<keyword evidence="4" id="KW-1133">Transmembrane helix</keyword>
<dbReference type="EMBL" id="JAAZKV010000012">
    <property type="protein sequence ID" value="NMA44500.1"/>
    <property type="molecule type" value="Genomic_DNA"/>
</dbReference>
<dbReference type="GO" id="GO:0003677">
    <property type="term" value="F:DNA binding"/>
    <property type="evidence" value="ECO:0007669"/>
    <property type="project" value="UniProtKB-KW"/>
</dbReference>
<name>A0A7K4BZ12_9ARCH</name>
<evidence type="ECO:0000256" key="2">
    <source>
        <dbReference type="ARBA" id="ARBA00023125"/>
    </source>
</evidence>
<keyword evidence="3" id="KW-0804">Transcription</keyword>
<keyword evidence="4" id="KW-0472">Membrane</keyword>
<accession>A0A7K4BZ12</accession>
<feature type="domain" description="HTH arsR-type" evidence="5">
    <location>
        <begin position="1"/>
        <end position="95"/>
    </location>
</feature>